<dbReference type="Proteomes" id="UP001501638">
    <property type="component" value="Unassembled WGS sequence"/>
</dbReference>
<proteinExistence type="predicted"/>
<keyword evidence="3" id="KW-1185">Reference proteome</keyword>
<evidence type="ECO:0000313" key="3">
    <source>
        <dbReference type="Proteomes" id="UP001501638"/>
    </source>
</evidence>
<evidence type="ECO:0000313" key="2">
    <source>
        <dbReference type="EMBL" id="GAA2446736.1"/>
    </source>
</evidence>
<protein>
    <recommendedName>
        <fullName evidence="4">Secreted protein</fullName>
    </recommendedName>
</protein>
<gene>
    <name evidence="2" type="ORF">GCM10010405_32700</name>
</gene>
<sequence length="81" mass="8039">MRRFVRMSAVGVGLCAAVLVGSPAVAADSPESGVQMCSEHLAPGLLGGLFPHMGSQTKGCMSSTTGGHTAIAPVTSVPTAQ</sequence>
<accession>A0ABN3K5E1</accession>
<evidence type="ECO:0000256" key="1">
    <source>
        <dbReference type="SAM" id="SignalP"/>
    </source>
</evidence>
<feature type="signal peptide" evidence="1">
    <location>
        <begin position="1"/>
        <end position="26"/>
    </location>
</feature>
<organism evidence="2 3">
    <name type="scientific">Streptomyces macrosporus</name>
    <dbReference type="NCBI Taxonomy" id="44032"/>
    <lineage>
        <taxon>Bacteria</taxon>
        <taxon>Bacillati</taxon>
        <taxon>Actinomycetota</taxon>
        <taxon>Actinomycetes</taxon>
        <taxon>Kitasatosporales</taxon>
        <taxon>Streptomycetaceae</taxon>
        <taxon>Streptomyces</taxon>
    </lineage>
</organism>
<name>A0ABN3K5E1_9ACTN</name>
<keyword evidence="1" id="KW-0732">Signal</keyword>
<comment type="caution">
    <text evidence="2">The sequence shown here is derived from an EMBL/GenBank/DDBJ whole genome shotgun (WGS) entry which is preliminary data.</text>
</comment>
<feature type="chain" id="PRO_5046964577" description="Secreted protein" evidence="1">
    <location>
        <begin position="27"/>
        <end position="81"/>
    </location>
</feature>
<evidence type="ECO:0008006" key="4">
    <source>
        <dbReference type="Google" id="ProtNLM"/>
    </source>
</evidence>
<reference evidence="2 3" key="1">
    <citation type="journal article" date="2019" name="Int. J. Syst. Evol. Microbiol.">
        <title>The Global Catalogue of Microorganisms (GCM) 10K type strain sequencing project: providing services to taxonomists for standard genome sequencing and annotation.</title>
        <authorList>
            <consortium name="The Broad Institute Genomics Platform"/>
            <consortium name="The Broad Institute Genome Sequencing Center for Infectious Disease"/>
            <person name="Wu L."/>
            <person name="Ma J."/>
        </authorList>
    </citation>
    <scope>NUCLEOTIDE SEQUENCE [LARGE SCALE GENOMIC DNA]</scope>
    <source>
        <strain evidence="2 3">JCM 6305</strain>
    </source>
</reference>
<dbReference type="RefSeq" id="WP_344323461.1">
    <property type="nucleotide sequence ID" value="NZ_BAAASZ010000023.1"/>
</dbReference>
<dbReference type="EMBL" id="BAAASZ010000023">
    <property type="protein sequence ID" value="GAA2446736.1"/>
    <property type="molecule type" value="Genomic_DNA"/>
</dbReference>